<evidence type="ECO:0000256" key="1">
    <source>
        <dbReference type="SAM" id="MobiDB-lite"/>
    </source>
</evidence>
<protein>
    <submittedName>
        <fullName evidence="2">Uncharacterized protein</fullName>
    </submittedName>
</protein>
<dbReference type="Proteomes" id="UP000241769">
    <property type="component" value="Unassembled WGS sequence"/>
</dbReference>
<proteinExistence type="predicted"/>
<comment type="caution">
    <text evidence="2">The sequence shown here is derived from an EMBL/GenBank/DDBJ whole genome shotgun (WGS) entry which is preliminary data.</text>
</comment>
<dbReference type="AlphaFoldDB" id="A0A2P6NR70"/>
<reference evidence="2 3" key="1">
    <citation type="journal article" date="2018" name="Genome Biol. Evol.">
        <title>Multiple Roots of Fruiting Body Formation in Amoebozoa.</title>
        <authorList>
            <person name="Hillmann F."/>
            <person name="Forbes G."/>
            <person name="Novohradska S."/>
            <person name="Ferling I."/>
            <person name="Riege K."/>
            <person name="Groth M."/>
            <person name="Westermann M."/>
            <person name="Marz M."/>
            <person name="Spaller T."/>
            <person name="Winckler T."/>
            <person name="Schaap P."/>
            <person name="Glockner G."/>
        </authorList>
    </citation>
    <scope>NUCLEOTIDE SEQUENCE [LARGE SCALE GENOMIC DNA]</scope>
    <source>
        <strain evidence="2 3">Jena</strain>
    </source>
</reference>
<organism evidence="2 3">
    <name type="scientific">Planoprotostelium fungivorum</name>
    <dbReference type="NCBI Taxonomy" id="1890364"/>
    <lineage>
        <taxon>Eukaryota</taxon>
        <taxon>Amoebozoa</taxon>
        <taxon>Evosea</taxon>
        <taxon>Variosea</taxon>
        <taxon>Cavosteliida</taxon>
        <taxon>Cavosteliaceae</taxon>
        <taxon>Planoprotostelium</taxon>
    </lineage>
</organism>
<dbReference type="InParanoid" id="A0A2P6NR70"/>
<accession>A0A2P6NR70</accession>
<evidence type="ECO:0000313" key="3">
    <source>
        <dbReference type="Proteomes" id="UP000241769"/>
    </source>
</evidence>
<gene>
    <name evidence="2" type="ORF">PROFUN_05375</name>
</gene>
<sequence>MCLRRHVSLCVNLYKRSNCARDWFVFLGSFEKTEPNKQPDTDNPGSSRSRDST</sequence>
<evidence type="ECO:0000313" key="2">
    <source>
        <dbReference type="EMBL" id="PRP86456.1"/>
    </source>
</evidence>
<keyword evidence="3" id="KW-1185">Reference proteome</keyword>
<dbReference type="EMBL" id="MDYQ01000031">
    <property type="protein sequence ID" value="PRP86456.1"/>
    <property type="molecule type" value="Genomic_DNA"/>
</dbReference>
<name>A0A2P6NR70_9EUKA</name>
<feature type="region of interest" description="Disordered" evidence="1">
    <location>
        <begin position="32"/>
        <end position="53"/>
    </location>
</feature>